<accession>A0A7J7FCJ4</accession>
<comment type="caution">
    <text evidence="5">The sequence shown here is derived from an EMBL/GenBank/DDBJ whole genome shotgun (WGS) entry which is preliminary data.</text>
</comment>
<dbReference type="InterPro" id="IPR036179">
    <property type="entry name" value="Ig-like_dom_sf"/>
</dbReference>
<keyword evidence="3" id="KW-0393">Immunoglobulin domain</keyword>
<evidence type="ECO:0000256" key="4">
    <source>
        <dbReference type="SAM" id="Phobius"/>
    </source>
</evidence>
<dbReference type="InterPro" id="IPR013783">
    <property type="entry name" value="Ig-like_fold"/>
</dbReference>
<sequence>GGDYIHWYRQNLNQSPQYIIHGLQSTVNNSIASLTIATDRKSSTLILPQITLRDSAVYYCISQLTEGHIRRRLNTRSSHCQGSILLIGSLESQIFSVARTQHTLAHSFLILKEDLPEYSFLLPHCASMFSMTILLLGMLFTVRGTRAHSVTQPDDQVTVSKGASLELNTPAKASNFSSSTHQGPPWLKASKVSRLNLRRKPSPSLSDLAEYFCALKDTLTDTAGELNINLLRHWGFQRLKVTA</sequence>
<protein>
    <recommendedName>
        <fullName evidence="7">Ig-like domain-containing protein</fullName>
    </recommendedName>
</protein>
<proteinExistence type="predicted"/>
<evidence type="ECO:0008006" key="7">
    <source>
        <dbReference type="Google" id="ProtNLM"/>
    </source>
</evidence>
<keyword evidence="4" id="KW-0812">Transmembrane</keyword>
<keyword evidence="1" id="KW-0732">Signal</keyword>
<dbReference type="SUPFAM" id="SSF48726">
    <property type="entry name" value="Immunoglobulin"/>
    <property type="match status" value="1"/>
</dbReference>
<dbReference type="EMBL" id="JACDTQ010000812">
    <property type="protein sequence ID" value="KAF5925681.1"/>
    <property type="molecule type" value="Genomic_DNA"/>
</dbReference>
<keyword evidence="4" id="KW-1133">Transmembrane helix</keyword>
<dbReference type="GO" id="GO:0002250">
    <property type="term" value="P:adaptive immune response"/>
    <property type="evidence" value="ECO:0007669"/>
    <property type="project" value="UniProtKB-KW"/>
</dbReference>
<keyword evidence="6" id="KW-1185">Reference proteome</keyword>
<name>A0A7J7FCJ4_DICBM</name>
<evidence type="ECO:0000313" key="5">
    <source>
        <dbReference type="EMBL" id="KAF5925681.1"/>
    </source>
</evidence>
<dbReference type="InterPro" id="IPR051287">
    <property type="entry name" value="TCR_variable_region"/>
</dbReference>
<organism evidence="5 6">
    <name type="scientific">Diceros bicornis minor</name>
    <name type="common">South-central black rhinoceros</name>
    <dbReference type="NCBI Taxonomy" id="77932"/>
    <lineage>
        <taxon>Eukaryota</taxon>
        <taxon>Metazoa</taxon>
        <taxon>Chordata</taxon>
        <taxon>Craniata</taxon>
        <taxon>Vertebrata</taxon>
        <taxon>Euteleostomi</taxon>
        <taxon>Mammalia</taxon>
        <taxon>Eutheria</taxon>
        <taxon>Laurasiatheria</taxon>
        <taxon>Perissodactyla</taxon>
        <taxon>Rhinocerotidae</taxon>
        <taxon>Diceros</taxon>
    </lineage>
</organism>
<feature type="transmembrane region" description="Helical" evidence="4">
    <location>
        <begin position="121"/>
        <end position="142"/>
    </location>
</feature>
<evidence type="ECO:0000256" key="3">
    <source>
        <dbReference type="ARBA" id="ARBA00023319"/>
    </source>
</evidence>
<keyword evidence="2" id="KW-1064">Adaptive immunity</keyword>
<dbReference type="Gene3D" id="2.60.40.10">
    <property type="entry name" value="Immunoglobulins"/>
    <property type="match status" value="1"/>
</dbReference>
<dbReference type="Proteomes" id="UP000551758">
    <property type="component" value="Unassembled WGS sequence"/>
</dbReference>
<dbReference type="PANTHER" id="PTHR19367:SF18">
    <property type="entry name" value="T CELL RECEPTOR ALPHA VARIABLE 16"/>
    <property type="match status" value="1"/>
</dbReference>
<evidence type="ECO:0000313" key="6">
    <source>
        <dbReference type="Proteomes" id="UP000551758"/>
    </source>
</evidence>
<dbReference type="AlphaFoldDB" id="A0A7J7FCJ4"/>
<feature type="non-terminal residue" evidence="5">
    <location>
        <position position="1"/>
    </location>
</feature>
<gene>
    <name evidence="5" type="ORF">HPG69_002130</name>
</gene>
<evidence type="ECO:0000256" key="1">
    <source>
        <dbReference type="ARBA" id="ARBA00022729"/>
    </source>
</evidence>
<dbReference type="PANTHER" id="PTHR19367">
    <property type="entry name" value="T-CELL RECEPTOR ALPHA CHAIN V REGION"/>
    <property type="match status" value="1"/>
</dbReference>
<keyword evidence="4" id="KW-0472">Membrane</keyword>
<reference evidence="5 6" key="1">
    <citation type="journal article" date="2020" name="Mol. Biol. Evol.">
        <title>Interspecific Gene Flow and the Evolution of Specialization in Black and White Rhinoceros.</title>
        <authorList>
            <person name="Moodley Y."/>
            <person name="Westbury M.V."/>
            <person name="Russo I.M."/>
            <person name="Gopalakrishnan S."/>
            <person name="Rakotoarivelo A."/>
            <person name="Olsen R.A."/>
            <person name="Prost S."/>
            <person name="Tunstall T."/>
            <person name="Ryder O.A."/>
            <person name="Dalen L."/>
            <person name="Bruford M.W."/>
        </authorList>
    </citation>
    <scope>NUCLEOTIDE SEQUENCE [LARGE SCALE GENOMIC DNA]</scope>
    <source>
        <strain evidence="5">SBR-YM</strain>
        <tissue evidence="5">Skin</tissue>
    </source>
</reference>
<keyword evidence="2" id="KW-0391">Immunity</keyword>
<evidence type="ECO:0000256" key="2">
    <source>
        <dbReference type="ARBA" id="ARBA00023130"/>
    </source>
</evidence>